<dbReference type="InterPro" id="IPR026904">
    <property type="entry name" value="MnmG_C"/>
</dbReference>
<dbReference type="GO" id="GO:0002098">
    <property type="term" value="P:tRNA wobble uridine modification"/>
    <property type="evidence" value="ECO:0007669"/>
    <property type="project" value="InterPro"/>
</dbReference>
<protein>
    <recommendedName>
        <fullName evidence="4 11">tRNA uridine 5-carboxymethylaminomethyl modification enzyme MnmG</fullName>
    </recommendedName>
    <alternativeName>
        <fullName evidence="10 11">Glucose-inhibited division protein A</fullName>
    </alternativeName>
</protein>
<evidence type="ECO:0000256" key="8">
    <source>
        <dbReference type="ARBA" id="ARBA00023027"/>
    </source>
</evidence>
<dbReference type="PROSITE" id="PS01281">
    <property type="entry name" value="GIDA_2"/>
    <property type="match status" value="1"/>
</dbReference>
<proteinExistence type="inferred from homology"/>
<dbReference type="InterPro" id="IPR049312">
    <property type="entry name" value="GIDA_C_N"/>
</dbReference>
<comment type="cofactor">
    <cofactor evidence="1 11">
        <name>FAD</name>
        <dbReference type="ChEBI" id="CHEBI:57692"/>
    </cofactor>
</comment>
<evidence type="ECO:0000256" key="1">
    <source>
        <dbReference type="ARBA" id="ARBA00001974"/>
    </source>
</evidence>
<dbReference type="KEGG" id="mgb:VO56_00040"/>
<evidence type="ECO:0000259" key="13">
    <source>
        <dbReference type="SMART" id="SM01228"/>
    </source>
</evidence>
<keyword evidence="7 11" id="KW-0274">FAD</keyword>
<feature type="domain" description="tRNA uridine 5-carboxymethylaminomethyl modification enzyme C-terminal subdomain" evidence="13">
    <location>
        <begin position="531"/>
        <end position="602"/>
    </location>
</feature>
<keyword evidence="8 11" id="KW-0520">NAD</keyword>
<dbReference type="PATRIC" id="fig|29556.3.peg.9"/>
<dbReference type="Gene3D" id="3.50.50.60">
    <property type="entry name" value="FAD/NAD(P)-binding domain"/>
    <property type="match status" value="2"/>
</dbReference>
<evidence type="ECO:0000256" key="11">
    <source>
        <dbReference type="HAMAP-Rule" id="MF_00129"/>
    </source>
</evidence>
<comment type="subcellular location">
    <subcellularLocation>
        <location evidence="11">Cytoplasm</location>
    </subcellularLocation>
</comment>
<dbReference type="Pfam" id="PF01134">
    <property type="entry name" value="GIDA"/>
    <property type="match status" value="1"/>
</dbReference>
<comment type="caution">
    <text evidence="11">Lacks conserved residue(s) required for the propagation of feature annotation.</text>
</comment>
<dbReference type="InterPro" id="IPR002218">
    <property type="entry name" value="MnmG-rel"/>
</dbReference>
<evidence type="ECO:0000256" key="2">
    <source>
        <dbReference type="ARBA" id="ARBA00003717"/>
    </source>
</evidence>
<accession>A0A0D5ZIR0</accession>
<dbReference type="Proteomes" id="UP000032722">
    <property type="component" value="Chromosome"/>
</dbReference>
<keyword evidence="11" id="KW-0963">Cytoplasm</keyword>
<dbReference type="InterPro" id="IPR036188">
    <property type="entry name" value="FAD/NAD-bd_sf"/>
</dbReference>
<keyword evidence="5 11" id="KW-0285">Flavoprotein</keyword>
<dbReference type="GO" id="GO:0050660">
    <property type="term" value="F:flavin adenine dinucleotide binding"/>
    <property type="evidence" value="ECO:0007669"/>
    <property type="project" value="UniProtKB-UniRule"/>
</dbReference>
<evidence type="ECO:0000256" key="3">
    <source>
        <dbReference type="ARBA" id="ARBA00007653"/>
    </source>
</evidence>
<comment type="similarity">
    <text evidence="3 11">Belongs to the MnmG family.</text>
</comment>
<dbReference type="AlphaFoldDB" id="A0A0D5ZIR0"/>
<evidence type="ECO:0000256" key="4">
    <source>
        <dbReference type="ARBA" id="ARBA00020461"/>
    </source>
</evidence>
<dbReference type="FunFam" id="3.50.50.60:FF:000002">
    <property type="entry name" value="tRNA uridine 5-carboxymethylaminomethyl modification enzyme MnmG"/>
    <property type="match status" value="1"/>
</dbReference>
<dbReference type="GO" id="GO:0005829">
    <property type="term" value="C:cytosol"/>
    <property type="evidence" value="ECO:0007669"/>
    <property type="project" value="TreeGrafter"/>
</dbReference>
<dbReference type="EMBL" id="CP011021">
    <property type="protein sequence ID" value="AKA49686.1"/>
    <property type="molecule type" value="Genomic_DNA"/>
</dbReference>
<comment type="subunit">
    <text evidence="9 11">Homodimer. Heterotetramer of two MnmE and two MnmG subunits.</text>
</comment>
<feature type="binding site" evidence="11">
    <location>
        <begin position="273"/>
        <end position="287"/>
    </location>
    <ligand>
        <name>NAD(+)</name>
        <dbReference type="ChEBI" id="CHEBI:57540"/>
    </ligand>
</feature>
<keyword evidence="6 11" id="KW-0819">tRNA processing</keyword>
<evidence type="ECO:0000256" key="12">
    <source>
        <dbReference type="SAM" id="Coils"/>
    </source>
</evidence>
<comment type="function">
    <text evidence="2 11">NAD-binding protein involved in the addition of a carboxymethylaminomethyl (cmnm) group at the wobble position (U34) of certain tRNAs, forming tRNA-cmnm(5)s(2)U34.</text>
</comment>
<dbReference type="PROSITE" id="PS01280">
    <property type="entry name" value="GIDA_1"/>
    <property type="match status" value="1"/>
</dbReference>
<reference evidence="14 15" key="1">
    <citation type="journal article" date="2015" name="Genome Announc.">
        <title>Complete Genome Sequence of Mycoplasma meleagridis, a Possible Emerging Pathogen in Chickens.</title>
        <authorList>
            <person name="Abolnik C."/>
        </authorList>
    </citation>
    <scope>NUCLEOTIDE SEQUENCE [LARGE SCALE GENOMIC DNA]</scope>
    <source>
        <strain evidence="14 15">B2096 8B</strain>
    </source>
</reference>
<dbReference type="InterPro" id="IPR044920">
    <property type="entry name" value="MnmG_C_subdom_sf"/>
</dbReference>
<dbReference type="InterPro" id="IPR047001">
    <property type="entry name" value="MnmG_C_subdom"/>
</dbReference>
<dbReference type="PANTHER" id="PTHR11806">
    <property type="entry name" value="GLUCOSE INHIBITED DIVISION PROTEIN A"/>
    <property type="match status" value="1"/>
</dbReference>
<evidence type="ECO:0000313" key="14">
    <source>
        <dbReference type="EMBL" id="AKA49686.1"/>
    </source>
</evidence>
<dbReference type="SUPFAM" id="SSF51905">
    <property type="entry name" value="FAD/NAD(P)-binding domain"/>
    <property type="match status" value="1"/>
</dbReference>
<feature type="binding site" evidence="11">
    <location>
        <begin position="14"/>
        <end position="19"/>
    </location>
    <ligand>
        <name>FAD</name>
        <dbReference type="ChEBI" id="CHEBI:57692"/>
    </ligand>
</feature>
<organism evidence="15">
    <name type="scientific">Mycoplasmopsis gallinacea</name>
    <dbReference type="NCBI Taxonomy" id="29556"/>
    <lineage>
        <taxon>Bacteria</taxon>
        <taxon>Bacillati</taxon>
        <taxon>Mycoplasmatota</taxon>
        <taxon>Mycoplasmoidales</taxon>
        <taxon>Metamycoplasmataceae</taxon>
        <taxon>Mycoplasmopsis</taxon>
    </lineage>
</organism>
<feature type="coiled-coil region" evidence="12">
    <location>
        <begin position="463"/>
        <end position="490"/>
    </location>
</feature>
<dbReference type="Pfam" id="PF21680">
    <property type="entry name" value="GIDA_C_1st"/>
    <property type="match status" value="1"/>
</dbReference>
<dbReference type="NCBIfam" id="TIGR00136">
    <property type="entry name" value="mnmG_gidA"/>
    <property type="match status" value="1"/>
</dbReference>
<dbReference type="InterPro" id="IPR004416">
    <property type="entry name" value="MnmG"/>
</dbReference>
<dbReference type="InterPro" id="IPR040131">
    <property type="entry name" value="MnmG_N"/>
</dbReference>
<dbReference type="GO" id="GO:0030488">
    <property type="term" value="P:tRNA methylation"/>
    <property type="evidence" value="ECO:0007669"/>
    <property type="project" value="TreeGrafter"/>
</dbReference>
<keyword evidence="12" id="KW-0175">Coiled coil</keyword>
<dbReference type="Gene3D" id="1.10.150.570">
    <property type="entry name" value="GidA associated domain, C-terminal subdomain"/>
    <property type="match status" value="1"/>
</dbReference>
<evidence type="ECO:0000256" key="5">
    <source>
        <dbReference type="ARBA" id="ARBA00022630"/>
    </source>
</evidence>
<dbReference type="InterPro" id="IPR020595">
    <property type="entry name" value="MnmG-rel_CS"/>
</dbReference>
<dbReference type="PANTHER" id="PTHR11806:SF0">
    <property type="entry name" value="PROTEIN MTO1 HOMOLOG, MITOCHONDRIAL"/>
    <property type="match status" value="1"/>
</dbReference>
<evidence type="ECO:0000256" key="6">
    <source>
        <dbReference type="ARBA" id="ARBA00022694"/>
    </source>
</evidence>
<sequence length="613" mass="67766">MNNNNLNFEAVVIGGGHAGVEATFALANKGHKVALVSFDKTRIAMMPCNPSIGGPAKGIITREIDALGGVQGYFSDLAMIQIKMLNESKGPAVRAIRAQIDKEKYSQIIFEALSKHPNVTIIEDVAIDIVTDVNKFTGIVLEQNGVLNAQVCVITTGTYMNSRILRGDEVTVSGPDNQKTTPKVSQSLANLGFEIQRLKTGTPARVYAHSIDFSKVEKENLEDSYLSFSARSGVKLDKQISCYLTYTNAQTHKIIQDNIHRSAMYSGLIEGIGPRYCPSVEDKVMRFADKERHQVFFEPETADGSIIYVNGMSTSMPIDVQDQMLRTIPGLENCEVQKWGYAIEYDAINPLQLKPTLETKIIENLFTAGQINGTSGYEEAAAQGLIAGINAGQKLENKEGLVLLRNDAYIGVLIDDLVTKGTKEPYRMLTSRAEYRLLLRNDNPDIRLAKYGHMVGLISDNDYQKVLDKYKKIEDKIAELENSFVSSKSDLALKYGITNGVSMLKVLARPEVAASDVVGDFEFKNELTTIVRLDGYIKKQEQEANKMNKLDKIVIPANLDYSQVNNIATEAKQKLEKIRPINLGQASRISGINPADIQMLLFHLKSKKGNNEA</sequence>
<evidence type="ECO:0000256" key="10">
    <source>
        <dbReference type="ARBA" id="ARBA00031800"/>
    </source>
</evidence>
<dbReference type="FunFam" id="1.10.150.570:FF:000001">
    <property type="entry name" value="tRNA uridine 5-carboxymethylaminomethyl modification enzyme MnmG"/>
    <property type="match status" value="1"/>
</dbReference>
<evidence type="ECO:0000313" key="15">
    <source>
        <dbReference type="Proteomes" id="UP000032722"/>
    </source>
</evidence>
<evidence type="ECO:0000256" key="9">
    <source>
        <dbReference type="ARBA" id="ARBA00025948"/>
    </source>
</evidence>
<dbReference type="HOGENOM" id="CLU_007831_2_2_14"/>
<dbReference type="Pfam" id="PF13932">
    <property type="entry name" value="SAM_GIDA_C"/>
    <property type="match status" value="1"/>
</dbReference>
<evidence type="ECO:0000256" key="7">
    <source>
        <dbReference type="ARBA" id="ARBA00022827"/>
    </source>
</evidence>
<dbReference type="HAMAP" id="MF_00129">
    <property type="entry name" value="MnmG_GidA"/>
    <property type="match status" value="1"/>
</dbReference>
<name>A0A0D5ZIR0_9BACT</name>
<dbReference type="SMART" id="SM01228">
    <property type="entry name" value="GIDA_assoc_3"/>
    <property type="match status" value="1"/>
</dbReference>
<gene>
    <name evidence="11" type="primary">mnmG</name>
    <name evidence="11" type="synonym">gidA</name>
    <name evidence="14" type="ORF">VO56_00040</name>
</gene>